<dbReference type="RefSeq" id="WP_188915589.1">
    <property type="nucleotide sequence ID" value="NZ_BMMF01000017.1"/>
</dbReference>
<gene>
    <name evidence="1" type="ORF">GCM10011322_45660</name>
</gene>
<proteinExistence type="predicted"/>
<dbReference type="Pfam" id="PF04237">
    <property type="entry name" value="YjbR"/>
    <property type="match status" value="1"/>
</dbReference>
<accession>A0A917QJL8</accession>
<protein>
    <recommendedName>
        <fullName evidence="3">DNA-binding protein (MmcQ/YjbR family)</fullName>
    </recommendedName>
</protein>
<organism evidence="1 2">
    <name type="scientific">Salinarimonas ramus</name>
    <dbReference type="NCBI Taxonomy" id="690164"/>
    <lineage>
        <taxon>Bacteria</taxon>
        <taxon>Pseudomonadati</taxon>
        <taxon>Pseudomonadota</taxon>
        <taxon>Alphaproteobacteria</taxon>
        <taxon>Hyphomicrobiales</taxon>
        <taxon>Salinarimonadaceae</taxon>
        <taxon>Salinarimonas</taxon>
    </lineage>
</organism>
<evidence type="ECO:0008006" key="3">
    <source>
        <dbReference type="Google" id="ProtNLM"/>
    </source>
</evidence>
<evidence type="ECO:0000313" key="1">
    <source>
        <dbReference type="EMBL" id="GGK53738.1"/>
    </source>
</evidence>
<dbReference type="AlphaFoldDB" id="A0A917QJL8"/>
<comment type="caution">
    <text evidence="1">The sequence shown here is derived from an EMBL/GenBank/DDBJ whole genome shotgun (WGS) entry which is preliminary data.</text>
</comment>
<dbReference type="EMBL" id="BMMF01000017">
    <property type="protein sequence ID" value="GGK53738.1"/>
    <property type="molecule type" value="Genomic_DNA"/>
</dbReference>
<dbReference type="SUPFAM" id="SSF142906">
    <property type="entry name" value="YjbR-like"/>
    <property type="match status" value="1"/>
</dbReference>
<evidence type="ECO:0000313" key="2">
    <source>
        <dbReference type="Proteomes" id="UP000600449"/>
    </source>
</evidence>
<sequence>MSASFRQRVAAICERLPGVETTRVWGDSHEVWTVGGRIFAGIGTMTRGVAVKCADVETAQMLVEAGVGTPARYFHRSWLLLPEDAPEDEITHRIGLSYDLIRAKLPKAARAALPVREDA</sequence>
<name>A0A917QJL8_9HYPH</name>
<dbReference type="InterPro" id="IPR038056">
    <property type="entry name" value="YjbR-like_sf"/>
</dbReference>
<dbReference type="Proteomes" id="UP000600449">
    <property type="component" value="Unassembled WGS sequence"/>
</dbReference>
<keyword evidence="2" id="KW-1185">Reference proteome</keyword>
<dbReference type="Gene3D" id="3.90.1150.30">
    <property type="match status" value="1"/>
</dbReference>
<dbReference type="InterPro" id="IPR058532">
    <property type="entry name" value="YjbR/MT2646/Rv2570-like"/>
</dbReference>
<reference evidence="1 2" key="1">
    <citation type="journal article" date="2014" name="Int. J. Syst. Evol. Microbiol.">
        <title>Complete genome sequence of Corynebacterium casei LMG S-19264T (=DSM 44701T), isolated from a smear-ripened cheese.</title>
        <authorList>
            <consortium name="US DOE Joint Genome Institute (JGI-PGF)"/>
            <person name="Walter F."/>
            <person name="Albersmeier A."/>
            <person name="Kalinowski J."/>
            <person name="Ruckert C."/>
        </authorList>
    </citation>
    <scope>NUCLEOTIDE SEQUENCE [LARGE SCALE GENOMIC DNA]</scope>
    <source>
        <strain evidence="1 2">CGMCC 1.9161</strain>
    </source>
</reference>